<reference evidence="1" key="1">
    <citation type="journal article" date="2020" name="Stud. Mycol.">
        <title>101 Dothideomycetes genomes: a test case for predicting lifestyles and emergence of pathogens.</title>
        <authorList>
            <person name="Haridas S."/>
            <person name="Albert R."/>
            <person name="Binder M."/>
            <person name="Bloem J."/>
            <person name="Labutti K."/>
            <person name="Salamov A."/>
            <person name="Andreopoulos B."/>
            <person name="Baker S."/>
            <person name="Barry K."/>
            <person name="Bills G."/>
            <person name="Bluhm B."/>
            <person name="Cannon C."/>
            <person name="Castanera R."/>
            <person name="Culley D."/>
            <person name="Daum C."/>
            <person name="Ezra D."/>
            <person name="Gonzalez J."/>
            <person name="Henrissat B."/>
            <person name="Kuo A."/>
            <person name="Liang C."/>
            <person name="Lipzen A."/>
            <person name="Lutzoni F."/>
            <person name="Magnuson J."/>
            <person name="Mondo S."/>
            <person name="Nolan M."/>
            <person name="Ohm R."/>
            <person name="Pangilinan J."/>
            <person name="Park H.-J."/>
            <person name="Ramirez L."/>
            <person name="Alfaro M."/>
            <person name="Sun H."/>
            <person name="Tritt A."/>
            <person name="Yoshinaga Y."/>
            <person name="Zwiers L.-H."/>
            <person name="Turgeon B."/>
            <person name="Goodwin S."/>
            <person name="Spatafora J."/>
            <person name="Crous P."/>
            <person name="Grigoriev I."/>
        </authorList>
    </citation>
    <scope>NUCLEOTIDE SEQUENCE</scope>
    <source>
        <strain evidence="1">CBS 109.77</strain>
    </source>
</reference>
<evidence type="ECO:0000313" key="1">
    <source>
        <dbReference type="EMBL" id="KAF2799334.1"/>
    </source>
</evidence>
<keyword evidence="2" id="KW-1185">Reference proteome</keyword>
<sequence>MNTRTVVFTALAVTLLGSLYLVYSPSLSDFSMPGSDSMASQGVPGLEFTLSQISKSPPSLLVTLKNNNPSSTYTILKWNTPLDPHAANLGVFKLVDAETGKELKTDVLMLRRKMPISQDDLQEIAPGTEHATEIVFSQPWMPETPGKYKVRVEGVFRGVWEKAVGDVKENELAAYTESPYNNFPFASEEELLIVE</sequence>
<dbReference type="AlphaFoldDB" id="A0A6A6XUB1"/>
<accession>A0A6A6XUB1</accession>
<protein>
    <submittedName>
        <fullName evidence="1">Uncharacterized protein</fullName>
    </submittedName>
</protein>
<dbReference type="Gene3D" id="2.60.40.2970">
    <property type="match status" value="1"/>
</dbReference>
<dbReference type="Proteomes" id="UP000799757">
    <property type="component" value="Unassembled WGS sequence"/>
</dbReference>
<dbReference type="EMBL" id="MU001766">
    <property type="protein sequence ID" value="KAF2799334.1"/>
    <property type="molecule type" value="Genomic_DNA"/>
</dbReference>
<gene>
    <name evidence="1" type="ORF">K505DRAFT_321222</name>
</gene>
<name>A0A6A6XUB1_9PLEO</name>
<organism evidence="1 2">
    <name type="scientific">Melanomma pulvis-pyrius CBS 109.77</name>
    <dbReference type="NCBI Taxonomy" id="1314802"/>
    <lineage>
        <taxon>Eukaryota</taxon>
        <taxon>Fungi</taxon>
        <taxon>Dikarya</taxon>
        <taxon>Ascomycota</taxon>
        <taxon>Pezizomycotina</taxon>
        <taxon>Dothideomycetes</taxon>
        <taxon>Pleosporomycetidae</taxon>
        <taxon>Pleosporales</taxon>
        <taxon>Melanommataceae</taxon>
        <taxon>Melanomma</taxon>
    </lineage>
</organism>
<dbReference type="OrthoDB" id="4664297at2759"/>
<evidence type="ECO:0000313" key="2">
    <source>
        <dbReference type="Proteomes" id="UP000799757"/>
    </source>
</evidence>
<proteinExistence type="predicted"/>